<evidence type="ECO:0000313" key="2">
    <source>
        <dbReference type="Proteomes" id="UP000239907"/>
    </source>
</evidence>
<evidence type="ECO:0008006" key="3">
    <source>
        <dbReference type="Google" id="ProtNLM"/>
    </source>
</evidence>
<protein>
    <recommendedName>
        <fullName evidence="3">Smr domain-containing protein</fullName>
    </recommendedName>
</protein>
<keyword evidence="2" id="KW-1185">Reference proteome</keyword>
<reference evidence="1 2" key="1">
    <citation type="submission" date="2016-12" db="EMBL/GenBank/DDBJ databases">
        <title>Study of bacterial adaptation to deep sea.</title>
        <authorList>
            <person name="Song J."/>
            <person name="Yoshizawa S."/>
            <person name="Kogure K."/>
        </authorList>
    </citation>
    <scope>NUCLEOTIDE SEQUENCE [LARGE SCALE GENOMIC DNA]</scope>
    <source>
        <strain evidence="1 2">SAORIC-165</strain>
    </source>
</reference>
<dbReference type="Proteomes" id="UP000239907">
    <property type="component" value="Unassembled WGS sequence"/>
</dbReference>
<name>A0A2S7TY61_9BACT</name>
<dbReference type="AlphaFoldDB" id="A0A2S7TY61"/>
<proteinExistence type="predicted"/>
<evidence type="ECO:0000313" key="1">
    <source>
        <dbReference type="EMBL" id="PQJ27250.1"/>
    </source>
</evidence>
<sequence>MHHCRHCGFPLENQSSCPKCQASREDMGRNAMYEVDVAHNGESWELAQQMIIQALDQAIYGNFKGLKVIHGYGALTGVAVIAPRAISLMRHLAEQNDSRFAKDQKNPGASIIWLNKSRTIEQSEQKPYFSTETKKSPSLNWFDQALKKKR</sequence>
<organism evidence="1 2">
    <name type="scientific">Rubritalea profundi</name>
    <dbReference type="NCBI Taxonomy" id="1658618"/>
    <lineage>
        <taxon>Bacteria</taxon>
        <taxon>Pseudomonadati</taxon>
        <taxon>Verrucomicrobiota</taxon>
        <taxon>Verrucomicrobiia</taxon>
        <taxon>Verrucomicrobiales</taxon>
        <taxon>Rubritaleaceae</taxon>
        <taxon>Rubritalea</taxon>
    </lineage>
</organism>
<comment type="caution">
    <text evidence="1">The sequence shown here is derived from an EMBL/GenBank/DDBJ whole genome shotgun (WGS) entry which is preliminary data.</text>
</comment>
<dbReference type="EMBL" id="MQWA01000001">
    <property type="protein sequence ID" value="PQJ27250.1"/>
    <property type="molecule type" value="Genomic_DNA"/>
</dbReference>
<accession>A0A2S7TY61</accession>
<gene>
    <name evidence="1" type="ORF">BSZ32_01225</name>
</gene>